<dbReference type="NCBIfam" id="NF002463">
    <property type="entry name" value="PRK01683.1"/>
    <property type="match status" value="1"/>
</dbReference>
<dbReference type="HOGENOM" id="CLU_037990_5_2_1"/>
<gene>
    <name evidence="4" type="ORF">PMAA_090990</name>
</gene>
<evidence type="ECO:0000313" key="4">
    <source>
        <dbReference type="EMBL" id="EEA22470.1"/>
    </source>
</evidence>
<dbReference type="Gene3D" id="1.10.150.290">
    <property type="entry name" value="S-adenosyl-L-methionine-dependent methyltransferases"/>
    <property type="match status" value="1"/>
</dbReference>
<dbReference type="OrthoDB" id="66144at2759"/>
<organism evidence="4 5">
    <name type="scientific">Talaromyces marneffei (strain ATCC 18224 / CBS 334.59 / QM 7333)</name>
    <name type="common">Penicillium marneffei</name>
    <dbReference type="NCBI Taxonomy" id="441960"/>
    <lineage>
        <taxon>Eukaryota</taxon>
        <taxon>Fungi</taxon>
        <taxon>Dikarya</taxon>
        <taxon>Ascomycota</taxon>
        <taxon>Pezizomycotina</taxon>
        <taxon>Eurotiomycetes</taxon>
        <taxon>Eurotiomycetidae</taxon>
        <taxon>Eurotiales</taxon>
        <taxon>Trichocomaceae</taxon>
        <taxon>Talaromyces</taxon>
        <taxon>Talaromyces sect. Talaromyces</taxon>
    </lineage>
</organism>
<dbReference type="InterPro" id="IPR041698">
    <property type="entry name" value="Methyltransf_25"/>
</dbReference>
<dbReference type="Proteomes" id="UP000001294">
    <property type="component" value="Unassembled WGS sequence"/>
</dbReference>
<feature type="domain" description="Methyltransferase" evidence="3">
    <location>
        <begin position="91"/>
        <end position="185"/>
    </location>
</feature>
<dbReference type="PANTHER" id="PTHR43861">
    <property type="entry name" value="TRANS-ACONITATE 2-METHYLTRANSFERASE-RELATED"/>
    <property type="match status" value="1"/>
</dbReference>
<keyword evidence="1 4" id="KW-0489">Methyltransferase</keyword>
<evidence type="ECO:0000313" key="5">
    <source>
        <dbReference type="Proteomes" id="UP000001294"/>
    </source>
</evidence>
<dbReference type="AlphaFoldDB" id="B6QJF5"/>
<reference evidence="5" key="1">
    <citation type="journal article" date="2015" name="Genome Announc.">
        <title>Genome sequence of the AIDS-associated pathogen Penicillium marneffei (ATCC18224) and its near taxonomic relative Talaromyces stipitatus (ATCC10500).</title>
        <authorList>
            <person name="Nierman W.C."/>
            <person name="Fedorova-Abrams N.D."/>
            <person name="Andrianopoulos A."/>
        </authorList>
    </citation>
    <scope>NUCLEOTIDE SEQUENCE [LARGE SCALE GENOMIC DNA]</scope>
    <source>
        <strain evidence="5">ATCC 18224 / CBS 334.59 / QM 7333</strain>
    </source>
</reference>
<accession>B6QJF5</accession>
<sequence>MKFLQSGHILCHHQLGQSIIKVLPAFRQSFRTLPVPKQQTIRMSSTATTAGQGYRQAKDWNANQYLKFEQERTRPVRDLLAQIPASSPRRVVDLGCGPGNSTEVLVSKWPDARISGMDSSPDMIEKARARLPSVEFELGDLNTWTPTNTEEKVDVFFSNAVFQWVPSEKRLPLISRFIEMQAPGGVFAFQVPDNFLEPSHAMMRETASEANKPWTATLKDRQPALARFQSTQEIYDALSPLCQTINVWHTHYYHVLENHEAVVEWVKGTGLRPFVDPLSEEERKGFVEAYLERIKKVYPVSVDGKVILKYPRLFVVAVRK</sequence>
<dbReference type="EMBL" id="DS995902">
    <property type="protein sequence ID" value="EEA22470.1"/>
    <property type="molecule type" value="Genomic_DNA"/>
</dbReference>
<dbReference type="Pfam" id="PF13649">
    <property type="entry name" value="Methyltransf_25"/>
    <property type="match status" value="1"/>
</dbReference>
<name>B6QJF5_TALMQ</name>
<evidence type="ECO:0000256" key="2">
    <source>
        <dbReference type="ARBA" id="ARBA00022679"/>
    </source>
</evidence>
<dbReference type="Gene3D" id="3.40.50.150">
    <property type="entry name" value="Vaccinia Virus protein VP39"/>
    <property type="match status" value="1"/>
</dbReference>
<protein>
    <submittedName>
        <fullName evidence="4">O-methyltransferase, putative</fullName>
    </submittedName>
</protein>
<evidence type="ECO:0000256" key="1">
    <source>
        <dbReference type="ARBA" id="ARBA00022603"/>
    </source>
</evidence>
<dbReference type="PhylomeDB" id="B6QJF5"/>
<keyword evidence="2 4" id="KW-0808">Transferase</keyword>
<dbReference type="PANTHER" id="PTHR43861:SF1">
    <property type="entry name" value="TRANS-ACONITATE 2-METHYLTRANSFERASE"/>
    <property type="match status" value="1"/>
</dbReference>
<dbReference type="CDD" id="cd02440">
    <property type="entry name" value="AdoMet_MTases"/>
    <property type="match status" value="1"/>
</dbReference>
<proteinExistence type="predicted"/>
<dbReference type="InterPro" id="IPR029063">
    <property type="entry name" value="SAM-dependent_MTases_sf"/>
</dbReference>
<keyword evidence="5" id="KW-1185">Reference proteome</keyword>
<evidence type="ECO:0000259" key="3">
    <source>
        <dbReference type="Pfam" id="PF13649"/>
    </source>
</evidence>
<dbReference type="SUPFAM" id="SSF53335">
    <property type="entry name" value="S-adenosyl-L-methionine-dependent methyltransferases"/>
    <property type="match status" value="1"/>
</dbReference>
<dbReference type="GO" id="GO:0030798">
    <property type="term" value="F:trans-aconitate 2-methyltransferase activity"/>
    <property type="evidence" value="ECO:0007669"/>
    <property type="project" value="InterPro"/>
</dbReference>
<dbReference type="VEuPathDB" id="FungiDB:PMAA_090990"/>
<dbReference type="InterPro" id="IPR023149">
    <property type="entry name" value="Trans_acon_MeTrfase_C"/>
</dbReference>
<dbReference type="GO" id="GO:0032259">
    <property type="term" value="P:methylation"/>
    <property type="evidence" value="ECO:0007669"/>
    <property type="project" value="UniProtKB-KW"/>
</dbReference>